<dbReference type="STRING" id="7719.ENSCINP00000007664"/>
<dbReference type="OMA" id="QCYQHVS"/>
<dbReference type="PANTHER" id="PTHR16023:SF0">
    <property type="entry name" value="PROTEIN VAC14 HOMOLOG"/>
    <property type="match status" value="1"/>
</dbReference>
<dbReference type="InterPro" id="IPR026825">
    <property type="entry name" value="Vac14"/>
</dbReference>
<evidence type="ECO:0000256" key="1">
    <source>
        <dbReference type="ARBA" id="ARBA00004308"/>
    </source>
</evidence>
<keyword evidence="5" id="KW-0472">Membrane</keyword>
<organism evidence="9 10">
    <name type="scientific">Ciona intestinalis</name>
    <name type="common">Transparent sea squirt</name>
    <name type="synonym">Ascidia intestinalis</name>
    <dbReference type="NCBI Taxonomy" id="7719"/>
    <lineage>
        <taxon>Eukaryota</taxon>
        <taxon>Metazoa</taxon>
        <taxon>Chordata</taxon>
        <taxon>Tunicata</taxon>
        <taxon>Ascidiacea</taxon>
        <taxon>Phlebobranchia</taxon>
        <taxon>Cionidae</taxon>
        <taxon>Ciona</taxon>
    </lineage>
</organism>
<dbReference type="EMBL" id="EAAA01001755">
    <property type="status" value="NOT_ANNOTATED_CDS"/>
    <property type="molecule type" value="Genomic_DNA"/>
</dbReference>
<dbReference type="InParanoid" id="F6WUM1"/>
<evidence type="ECO:0000256" key="4">
    <source>
        <dbReference type="ARBA" id="ARBA00022737"/>
    </source>
</evidence>
<dbReference type="InterPro" id="IPR011989">
    <property type="entry name" value="ARM-like"/>
</dbReference>
<evidence type="ECO:0000256" key="7">
    <source>
        <dbReference type="ARBA" id="ARBA00047092"/>
    </source>
</evidence>
<evidence type="ECO:0000313" key="9">
    <source>
        <dbReference type="Ensembl" id="ENSCINP00000007664.3"/>
    </source>
</evidence>
<dbReference type="PANTHER" id="PTHR16023">
    <property type="entry name" value="TAX1 BINDING PROTEIN-RELATED"/>
    <property type="match status" value="1"/>
</dbReference>
<dbReference type="GeneTree" id="ENSGT00390000008385"/>
<dbReference type="InterPro" id="IPR016024">
    <property type="entry name" value="ARM-type_fold"/>
</dbReference>
<dbReference type="Proteomes" id="UP000008144">
    <property type="component" value="Chromosome 3"/>
</dbReference>
<keyword evidence="10" id="KW-1185">Reference proteome</keyword>
<comment type="subunit">
    <text evidence="7">Forms pentamers. Component of the PI(3,5)P2 regulatory complex/PAS complex, at least composed of PIKFYVE, FIG4 and VAC14. VAC14 nucleates the assembly of the complex and serves as a scaffold by pentamerizing into a star-shaped structure, which can bind a single copy each of PIKFYVE and FIG4 and coordinates their activities. Interacts with NOS1.</text>
</comment>
<dbReference type="GO" id="GO:0006661">
    <property type="term" value="P:phosphatidylinositol biosynthetic process"/>
    <property type="evidence" value="ECO:0000318"/>
    <property type="project" value="GO_Central"/>
</dbReference>
<evidence type="ECO:0000256" key="5">
    <source>
        <dbReference type="ARBA" id="ARBA00023136"/>
    </source>
</evidence>
<name>F6WUM1_CIOIN</name>
<dbReference type="FunCoup" id="F6WUM1">
    <property type="interactions" value="633"/>
</dbReference>
<dbReference type="SUPFAM" id="SSF48371">
    <property type="entry name" value="ARM repeat"/>
    <property type="match status" value="1"/>
</dbReference>
<evidence type="ECO:0000256" key="2">
    <source>
        <dbReference type="ARBA" id="ARBA00010225"/>
    </source>
</evidence>
<comment type="subcellular location">
    <subcellularLocation>
        <location evidence="1">Endomembrane system</location>
    </subcellularLocation>
</comment>
<feature type="domain" description="Vacuolar protein 14 C-terminal Fig4-binding" evidence="8">
    <location>
        <begin position="539"/>
        <end position="722"/>
    </location>
</feature>
<accession>F6WUM1</accession>
<reference evidence="9" key="2">
    <citation type="journal article" date="2008" name="Genome Biol.">
        <title>Improved genome assembly and evidence-based global gene model set for the chordate Ciona intestinalis: new insight into intron and operon populations.</title>
        <authorList>
            <person name="Satou Y."/>
            <person name="Mineta K."/>
            <person name="Ogasawara M."/>
            <person name="Sasakura Y."/>
            <person name="Shoguchi E."/>
            <person name="Ueno K."/>
            <person name="Yamada L."/>
            <person name="Matsumoto J."/>
            <person name="Wasserscheid J."/>
            <person name="Dewar K."/>
            <person name="Wiley G.B."/>
            <person name="Macmil S.L."/>
            <person name="Roe B.A."/>
            <person name="Zeller R.W."/>
            <person name="Hastings K.E."/>
            <person name="Lemaire P."/>
            <person name="Lindquist E."/>
            <person name="Endo T."/>
            <person name="Hotta K."/>
            <person name="Inaba K."/>
        </authorList>
    </citation>
    <scope>NUCLEOTIDE SEQUENCE [LARGE SCALE GENOMIC DNA]</scope>
    <source>
        <strain evidence="9">wild type</strain>
    </source>
</reference>
<dbReference type="GO" id="GO:0070772">
    <property type="term" value="C:PAS complex"/>
    <property type="evidence" value="ECO:0000318"/>
    <property type="project" value="GO_Central"/>
</dbReference>
<dbReference type="Pfam" id="PF12755">
    <property type="entry name" value="Vac14_Fab1_bd"/>
    <property type="match status" value="1"/>
</dbReference>
<reference evidence="9" key="3">
    <citation type="submission" date="2025-08" db="UniProtKB">
        <authorList>
            <consortium name="Ensembl"/>
        </authorList>
    </citation>
    <scope>IDENTIFICATION</scope>
</reference>
<dbReference type="AlphaFoldDB" id="F6WUM1"/>
<evidence type="ECO:0000256" key="6">
    <source>
        <dbReference type="ARBA" id="ARBA00045654"/>
    </source>
</evidence>
<dbReference type="Gene3D" id="1.25.10.10">
    <property type="entry name" value="Leucine-rich Repeat Variant"/>
    <property type="match status" value="3"/>
</dbReference>
<evidence type="ECO:0000256" key="3">
    <source>
        <dbReference type="ARBA" id="ARBA00013840"/>
    </source>
</evidence>
<dbReference type="GO" id="GO:0010008">
    <property type="term" value="C:endosome membrane"/>
    <property type="evidence" value="ECO:0000318"/>
    <property type="project" value="GO_Central"/>
</dbReference>
<reference evidence="10" key="1">
    <citation type="journal article" date="2002" name="Science">
        <title>The draft genome of Ciona intestinalis: insights into chordate and vertebrate origins.</title>
        <authorList>
            <person name="Dehal P."/>
            <person name="Satou Y."/>
            <person name="Campbell R.K."/>
            <person name="Chapman J."/>
            <person name="Degnan B."/>
            <person name="De Tomaso A."/>
            <person name="Davidson B."/>
            <person name="Di Gregorio A."/>
            <person name="Gelpke M."/>
            <person name="Goodstein D.M."/>
            <person name="Harafuji N."/>
            <person name="Hastings K.E."/>
            <person name="Ho I."/>
            <person name="Hotta K."/>
            <person name="Huang W."/>
            <person name="Kawashima T."/>
            <person name="Lemaire P."/>
            <person name="Martinez D."/>
            <person name="Meinertzhagen I.A."/>
            <person name="Necula S."/>
            <person name="Nonaka M."/>
            <person name="Putnam N."/>
            <person name="Rash S."/>
            <person name="Saiga H."/>
            <person name="Satake M."/>
            <person name="Terry A."/>
            <person name="Yamada L."/>
            <person name="Wang H.G."/>
            <person name="Awazu S."/>
            <person name="Azumi K."/>
            <person name="Boore J."/>
            <person name="Branno M."/>
            <person name="Chin-Bow S."/>
            <person name="DeSantis R."/>
            <person name="Doyle S."/>
            <person name="Francino P."/>
            <person name="Keys D.N."/>
            <person name="Haga S."/>
            <person name="Hayashi H."/>
            <person name="Hino K."/>
            <person name="Imai K.S."/>
            <person name="Inaba K."/>
            <person name="Kano S."/>
            <person name="Kobayashi K."/>
            <person name="Kobayashi M."/>
            <person name="Lee B.I."/>
            <person name="Makabe K.W."/>
            <person name="Manohar C."/>
            <person name="Matassi G."/>
            <person name="Medina M."/>
            <person name="Mochizuki Y."/>
            <person name="Mount S."/>
            <person name="Morishita T."/>
            <person name="Miura S."/>
            <person name="Nakayama A."/>
            <person name="Nishizaka S."/>
            <person name="Nomoto H."/>
            <person name="Ohta F."/>
            <person name="Oishi K."/>
            <person name="Rigoutsos I."/>
            <person name="Sano M."/>
            <person name="Sasaki A."/>
            <person name="Sasakura Y."/>
            <person name="Shoguchi E."/>
            <person name="Shin-i T."/>
            <person name="Spagnuolo A."/>
            <person name="Stainier D."/>
            <person name="Suzuki M.M."/>
            <person name="Tassy O."/>
            <person name="Takatori N."/>
            <person name="Tokuoka M."/>
            <person name="Yagi K."/>
            <person name="Yoshizaki F."/>
            <person name="Wada S."/>
            <person name="Zhang C."/>
            <person name="Hyatt P.D."/>
            <person name="Larimer F."/>
            <person name="Detter C."/>
            <person name="Doggett N."/>
            <person name="Glavina T."/>
            <person name="Hawkins T."/>
            <person name="Richardson P."/>
            <person name="Lucas S."/>
            <person name="Kohara Y."/>
            <person name="Levine M."/>
            <person name="Satoh N."/>
            <person name="Rokhsar D.S."/>
        </authorList>
    </citation>
    <scope>NUCLEOTIDE SEQUENCE [LARGE SCALE GENOMIC DNA]</scope>
</reference>
<reference evidence="9" key="4">
    <citation type="submission" date="2025-09" db="UniProtKB">
        <authorList>
            <consortium name="Ensembl"/>
        </authorList>
    </citation>
    <scope>IDENTIFICATION</scope>
</reference>
<keyword evidence="4" id="KW-0677">Repeat</keyword>
<comment type="function">
    <text evidence="6">Scaffold protein component of the PI(3,5)P2 regulatory complex which regulates both the synthesis and turnover of phosphatidylinositol 3,5-bisphosphate (PtdIns(3,5)P2). Pentamerizes into a star-shaped structure and nucleates the assembly of the complex. The pentamer binds a single copy each of PIKFYVE and FIG4 and coordinates both PIKfyve kinase activity and FIG4 phosphatase activity, being required to maintain normal levels of phosphatidylinositol 3-phosphate (PtdIns(3)P) and phosphatidylinositol 5-phosphate (PtdIns(5)P). Plays a role in the biogenesis of endosome carrier vesicles (ECV) / multivesicular bodies (MVB) transport intermediates from early endosomes.</text>
</comment>
<evidence type="ECO:0000313" key="10">
    <source>
        <dbReference type="Proteomes" id="UP000008144"/>
    </source>
</evidence>
<sequence length="774" mass="88815">EKDMTHPGLTPTVTRMLHDKLYEKRKVAALEIEKLVKTYTSNENTQDIQRVISLLAAEFTLSQNSHSRKGGLIGLAACAIALGNQHIQPHLESLIKPVLICSSDPDSRMRYFACESLYNIVKVSRADTLPYFSELFDALSKLSADPDPNVRNGSDLLDRLLKDIVTETPTFDVTAFVSLLRERMYTKKQFTRRFLVQWLKCVMSIPEVDILVFLPELLDPLLLILGDPSKEIRNMCQSTLGEFQTMIQKSPDKVDFNNMANIIITHSQSEDLLIQERSLNWLVHFISLAGSVVLKYLSGILGAILPTLAHEDVQQLFSHIRETAKRANVSLMKLITPALDKEQTDQTFFSNHRSPIYYYAIVYNYQNNVTNVAKSANPTFYFVVKFHFNFKPNTNLPLTEIVDVFTEHLDFDSTYTKSAVIRWITHLLIKIPYSIFDHVEKIFTEVMKRLSDPADDVVLLTLECMAEMASSVAGTPIDSQVFVGTRLKYIYIYIRQEISEGFLFLVNTSLHTSNTPLVLNVYFTKFISRLLRYFKNDQDLLEKRSSFIIRQLCALLHAENVFRALSSSLTFSKEQQELEDPRFCSHAIKKLNTILMTSSELSELREKLKNKSGKENSDLFCCLYKSWCHNPVAAICLCLLTQNYQHCCTLLQKFSDFELTVDLLMELDKLVQLLESPIFAYLRLQLLEGTCRQHLTKCLYSLLMLLPQSRSFDTLHHRLNCVPDSTLLPALSHDSEPGNRLVDVDFNQLFKHFVDVQLRHAEFKRHSRLQASIT</sequence>
<dbReference type="Ensembl" id="ENSCINT00000007664.3">
    <property type="protein sequence ID" value="ENSCINP00000007664.3"/>
    <property type="gene ID" value="ENSCING00000003708.3"/>
</dbReference>
<comment type="similarity">
    <text evidence="2">Belongs to the VAC14 family.</text>
</comment>
<evidence type="ECO:0000259" key="8">
    <source>
        <dbReference type="Pfam" id="PF11916"/>
    </source>
</evidence>
<dbReference type="Pfam" id="PF11916">
    <property type="entry name" value="Vac14_Fig4_bd"/>
    <property type="match status" value="1"/>
</dbReference>
<dbReference type="InterPro" id="IPR021841">
    <property type="entry name" value="VAC14_Fig4p-bd"/>
</dbReference>
<protein>
    <recommendedName>
        <fullName evidence="3">Protein VAC14 homolog</fullName>
    </recommendedName>
</protein>
<proteinExistence type="inferred from homology"/>